<dbReference type="PANTHER" id="PTHR11002">
    <property type="entry name" value="CARBONIC ANHYDRASE"/>
    <property type="match status" value="1"/>
</dbReference>
<evidence type="ECO:0000313" key="9">
    <source>
        <dbReference type="Proteomes" id="UP000006591"/>
    </source>
</evidence>
<feature type="binding site" evidence="6">
    <location>
        <position position="167"/>
    </location>
    <ligand>
        <name>Zn(2+)</name>
        <dbReference type="ChEBI" id="CHEBI:29105"/>
    </ligand>
</feature>
<keyword evidence="4" id="KW-0456">Lyase</keyword>
<dbReference type="GO" id="GO:0008270">
    <property type="term" value="F:zinc ion binding"/>
    <property type="evidence" value="ECO:0007669"/>
    <property type="project" value="InterPro"/>
</dbReference>
<feature type="binding site" evidence="6">
    <location>
        <position position="165"/>
    </location>
    <ligand>
        <name>Zn(2+)</name>
        <dbReference type="ChEBI" id="CHEBI:29105"/>
    </ligand>
</feature>
<evidence type="ECO:0000256" key="2">
    <source>
        <dbReference type="ARBA" id="ARBA00012925"/>
    </source>
</evidence>
<feature type="compositionally biased region" description="Low complexity" evidence="7">
    <location>
        <begin position="7"/>
        <end position="21"/>
    </location>
</feature>
<evidence type="ECO:0000256" key="7">
    <source>
        <dbReference type="SAM" id="MobiDB-lite"/>
    </source>
</evidence>
<organism evidence="8">
    <name type="scientific">Oryza nivara</name>
    <name type="common">Indian wild rice</name>
    <name type="synonym">Oryza sativa f. spontanea</name>
    <dbReference type="NCBI Taxonomy" id="4536"/>
    <lineage>
        <taxon>Eukaryota</taxon>
        <taxon>Viridiplantae</taxon>
        <taxon>Streptophyta</taxon>
        <taxon>Embryophyta</taxon>
        <taxon>Tracheophyta</taxon>
        <taxon>Spermatophyta</taxon>
        <taxon>Magnoliopsida</taxon>
        <taxon>Liliopsida</taxon>
        <taxon>Poales</taxon>
        <taxon>Poaceae</taxon>
        <taxon>BOP clade</taxon>
        <taxon>Oryzoideae</taxon>
        <taxon>Oryzeae</taxon>
        <taxon>Oryzinae</taxon>
        <taxon>Oryza</taxon>
    </lineage>
</organism>
<dbReference type="AlphaFoldDB" id="A0A0E0FQ10"/>
<dbReference type="Gene3D" id="3.40.1050.10">
    <property type="entry name" value="Carbonic anhydrase"/>
    <property type="match status" value="1"/>
</dbReference>
<protein>
    <recommendedName>
        <fullName evidence="2">carbonic anhydrase</fullName>
        <ecNumber evidence="2">4.2.1.1</ecNumber>
    </recommendedName>
</protein>
<dbReference type="eggNOG" id="KOG1578">
    <property type="taxonomic scope" value="Eukaryota"/>
</dbReference>
<dbReference type="Gramene" id="ONIVA01G27150.1">
    <property type="protein sequence ID" value="ONIVA01G27150.1"/>
    <property type="gene ID" value="ONIVA01G27150"/>
</dbReference>
<dbReference type="Pfam" id="PF00484">
    <property type="entry name" value="Pro_CA"/>
    <property type="match status" value="1"/>
</dbReference>
<dbReference type="OMA" id="YARRNKC"/>
<keyword evidence="6" id="KW-0479">Metal-binding</keyword>
<dbReference type="Proteomes" id="UP000006591">
    <property type="component" value="Chromosome 1"/>
</dbReference>
<keyword evidence="3 6" id="KW-0862">Zinc</keyword>
<dbReference type="InterPro" id="IPR001765">
    <property type="entry name" value="Carbonic_anhydrase"/>
</dbReference>
<accession>A0A0E0FQ10</accession>
<evidence type="ECO:0000313" key="8">
    <source>
        <dbReference type="EnsemblPlants" id="ONIVA01G27150.1"/>
    </source>
</evidence>
<dbReference type="PROSITE" id="PS00704">
    <property type="entry name" value="PROK_CO2_ANHYDRASE_1"/>
    <property type="match status" value="1"/>
</dbReference>
<sequence>MCSRLMSTTAATDSLTASTPQPRRRRRQRHIYARRNKCALLLRLSPIVFVRVATRGRGDASRMGACCCCFPVYKPARENPMRSTRESLIQHKPRPTTPYHPPPPPFITYTDKGMNAVERFKTGFENFRNTIYEYFSDALRVRRKRPELFERLKTGQSPKYMVFSCADSRVCPTLTFGLQPGEAFTVRNIASMVPAYDKRGQCSIGSAIEYAVVVLKVECIIVIGHSCCGGIKELLSLKEDRPNTFHFVDDWVKIGLAAKKKVERENMLLPFDDQCTVLEKKSAVLSVCQGKTIEGNTEVARCPLRLCLRQLRDVGSLKWAFVEVKLMPVYGSRTSSARLMSMKLEWEGTLSSTYIHTVSRKLDLRHRHAWHGLNHDLHPHSPWA</sequence>
<evidence type="ECO:0000256" key="4">
    <source>
        <dbReference type="ARBA" id="ARBA00023239"/>
    </source>
</evidence>
<evidence type="ECO:0000256" key="6">
    <source>
        <dbReference type="PIRSR" id="PIRSR601765-1"/>
    </source>
</evidence>
<dbReference type="GO" id="GO:0015976">
    <property type="term" value="P:carbon utilization"/>
    <property type="evidence" value="ECO:0007669"/>
    <property type="project" value="InterPro"/>
</dbReference>
<keyword evidence="9" id="KW-1185">Reference proteome</keyword>
<dbReference type="InterPro" id="IPR015892">
    <property type="entry name" value="Carbonic_anhydrase_CS"/>
</dbReference>
<dbReference type="STRING" id="4536.A0A0E0FQ10"/>
<dbReference type="SMART" id="SM00947">
    <property type="entry name" value="Pro_CA"/>
    <property type="match status" value="1"/>
</dbReference>
<dbReference type="InterPro" id="IPR036874">
    <property type="entry name" value="Carbonic_anhydrase_sf"/>
</dbReference>
<comment type="cofactor">
    <cofactor evidence="6">
        <name>Zn(2+)</name>
        <dbReference type="ChEBI" id="CHEBI:29105"/>
    </cofactor>
    <text evidence="6">Binds 1 zinc ion per subunit.</text>
</comment>
<proteinExistence type="inferred from homology"/>
<name>A0A0E0FQ10_ORYNI</name>
<dbReference type="EnsemblPlants" id="ONIVA01G27150.1">
    <property type="protein sequence ID" value="ONIVA01G27150.1"/>
    <property type="gene ID" value="ONIVA01G27150"/>
</dbReference>
<reference evidence="8" key="1">
    <citation type="submission" date="2015-04" db="UniProtKB">
        <authorList>
            <consortium name="EnsemblPlants"/>
        </authorList>
    </citation>
    <scope>IDENTIFICATION</scope>
    <source>
        <strain evidence="8">SL10</strain>
    </source>
</reference>
<evidence type="ECO:0000256" key="3">
    <source>
        <dbReference type="ARBA" id="ARBA00022833"/>
    </source>
</evidence>
<dbReference type="PANTHER" id="PTHR11002:SF48">
    <property type="entry name" value="CARBONIC ANHYDRASE"/>
    <property type="match status" value="1"/>
</dbReference>
<dbReference type="SUPFAM" id="SSF53056">
    <property type="entry name" value="beta-carbonic anhydrase, cab"/>
    <property type="match status" value="1"/>
</dbReference>
<evidence type="ECO:0000256" key="5">
    <source>
        <dbReference type="ARBA" id="ARBA00048348"/>
    </source>
</evidence>
<feature type="binding site" evidence="6">
    <location>
        <position position="225"/>
    </location>
    <ligand>
        <name>Zn(2+)</name>
        <dbReference type="ChEBI" id="CHEBI:29105"/>
    </ligand>
</feature>
<feature type="binding site" evidence="6">
    <location>
        <position position="228"/>
    </location>
    <ligand>
        <name>Zn(2+)</name>
        <dbReference type="ChEBI" id="CHEBI:29105"/>
    </ligand>
</feature>
<dbReference type="PROSITE" id="PS00705">
    <property type="entry name" value="PROK_CO2_ANHYDRASE_2"/>
    <property type="match status" value="1"/>
</dbReference>
<dbReference type="GO" id="GO:0004089">
    <property type="term" value="F:carbonate dehydratase activity"/>
    <property type="evidence" value="ECO:0007669"/>
    <property type="project" value="UniProtKB-EC"/>
</dbReference>
<dbReference type="EC" id="4.2.1.1" evidence="2"/>
<feature type="region of interest" description="Disordered" evidence="7">
    <location>
        <begin position="1"/>
        <end position="29"/>
    </location>
</feature>
<reference evidence="8" key="2">
    <citation type="submission" date="2018-04" db="EMBL/GenBank/DDBJ databases">
        <title>OnivRS2 (Oryza nivara Reference Sequence Version 2).</title>
        <authorList>
            <person name="Zhang J."/>
            <person name="Kudrna D."/>
            <person name="Lee S."/>
            <person name="Talag J."/>
            <person name="Rajasekar S."/>
            <person name="Welchert J."/>
            <person name="Hsing Y.-I."/>
            <person name="Wing R.A."/>
        </authorList>
    </citation>
    <scope>NUCLEOTIDE SEQUENCE [LARGE SCALE GENOMIC DNA]</scope>
</reference>
<comment type="catalytic activity">
    <reaction evidence="5">
        <text>hydrogencarbonate + H(+) = CO2 + H2O</text>
        <dbReference type="Rhea" id="RHEA:10748"/>
        <dbReference type="ChEBI" id="CHEBI:15377"/>
        <dbReference type="ChEBI" id="CHEBI:15378"/>
        <dbReference type="ChEBI" id="CHEBI:16526"/>
        <dbReference type="ChEBI" id="CHEBI:17544"/>
        <dbReference type="EC" id="4.2.1.1"/>
    </reaction>
</comment>
<comment type="similarity">
    <text evidence="1">Belongs to the beta-class carbonic anhydrase family.</text>
</comment>
<evidence type="ECO:0000256" key="1">
    <source>
        <dbReference type="ARBA" id="ARBA00006217"/>
    </source>
</evidence>